<keyword evidence="5" id="KW-1185">Reference proteome</keyword>
<reference evidence="5" key="1">
    <citation type="submission" date="2017-05" db="EMBL/GenBank/DDBJ databases">
        <authorList>
            <person name="Kirkegaard R."/>
            <person name="Mcilroy J S."/>
        </authorList>
    </citation>
    <scope>NUCLEOTIDE SEQUENCE [LARGE SCALE GENOMIC DNA]</scope>
</reference>
<dbReference type="RefSeq" id="WP_087861426.1">
    <property type="nucleotide sequence ID" value="NZ_LT859958.1"/>
</dbReference>
<sequence>MRIKKTILYFLLIILLSVSFGGCQKAEEKPKVIRFGAAQPFTGNLAMEGDKHQKGYDLWAEETNKAGGITVNGEKYLVEIVYYDYQSDTATAVKLAEKLITEDKVDFLLGPMGSGAAKAVSAVTEKYQIPMVAPSASSIEVFTDGYKFIFGIFTENATLAEPLTDLALSKGVKSIAIVSRNDLFPLSIANELITSCEKRGIEVNYFDQYAIGTTDFSAMLIDVAKTSPDWLFMTGYAEDGLQFFRQVKELGISTKMQSMVAGAAFREFVEGLGESSEYVTTACWWHEVVTYEGTDVFKTSKNFVDLFEKKYGFKPDYPHAGAAVSAVVLAQAIEKANSLDPIKVREALATETFETFFAPIKFSEIGIVDSYIPPVMQILDGKHLVLLPEDIKQSEFVYPIPPWDER</sequence>
<evidence type="ECO:0000313" key="4">
    <source>
        <dbReference type="EMBL" id="SMX53497.1"/>
    </source>
</evidence>
<dbReference type="CDD" id="cd06338">
    <property type="entry name" value="PBP1_ABC_ligand_binding-like"/>
    <property type="match status" value="1"/>
</dbReference>
<evidence type="ECO:0000256" key="1">
    <source>
        <dbReference type="ARBA" id="ARBA00010062"/>
    </source>
</evidence>
<dbReference type="SUPFAM" id="SSF53822">
    <property type="entry name" value="Periplasmic binding protein-like I"/>
    <property type="match status" value="1"/>
</dbReference>
<dbReference type="OrthoDB" id="9783240at2"/>
<organism evidence="4 5">
    <name type="scientific">Candidatus Brevifilum fermentans</name>
    <dbReference type="NCBI Taxonomy" id="1986204"/>
    <lineage>
        <taxon>Bacteria</taxon>
        <taxon>Bacillati</taxon>
        <taxon>Chloroflexota</taxon>
        <taxon>Anaerolineae</taxon>
        <taxon>Anaerolineales</taxon>
        <taxon>Anaerolineaceae</taxon>
        <taxon>Candidatus Brevifilum</taxon>
    </lineage>
</organism>
<dbReference type="KEGG" id="abat:CFX1CAM_0431"/>
<dbReference type="Proteomes" id="UP000195514">
    <property type="component" value="Chromosome I"/>
</dbReference>
<evidence type="ECO:0000256" key="2">
    <source>
        <dbReference type="ARBA" id="ARBA00022729"/>
    </source>
</evidence>
<dbReference type="InterPro" id="IPR028082">
    <property type="entry name" value="Peripla_BP_I"/>
</dbReference>
<dbReference type="Gene3D" id="3.40.50.2300">
    <property type="match status" value="2"/>
</dbReference>
<dbReference type="PANTHER" id="PTHR30483:SF37">
    <property type="entry name" value="ABC TRANSPORTER SUBSTRATE-BINDING PROTEIN"/>
    <property type="match status" value="1"/>
</dbReference>
<feature type="domain" description="Leucine-binding protein" evidence="3">
    <location>
        <begin position="33"/>
        <end position="363"/>
    </location>
</feature>
<dbReference type="PANTHER" id="PTHR30483">
    <property type="entry name" value="LEUCINE-SPECIFIC-BINDING PROTEIN"/>
    <property type="match status" value="1"/>
</dbReference>
<name>A0A1Y6K3R4_9CHLR</name>
<gene>
    <name evidence="4" type="ORF">CFX1CAM_0431</name>
</gene>
<keyword evidence="2" id="KW-0732">Signal</keyword>
<dbReference type="InterPro" id="IPR028081">
    <property type="entry name" value="Leu-bd"/>
</dbReference>
<dbReference type="AlphaFoldDB" id="A0A1Y6K3R4"/>
<dbReference type="EMBL" id="LT859958">
    <property type="protein sequence ID" value="SMX53497.1"/>
    <property type="molecule type" value="Genomic_DNA"/>
</dbReference>
<dbReference type="InterPro" id="IPR051010">
    <property type="entry name" value="BCAA_transport"/>
</dbReference>
<proteinExistence type="inferred from homology"/>
<dbReference type="Pfam" id="PF13458">
    <property type="entry name" value="Peripla_BP_6"/>
    <property type="match status" value="1"/>
</dbReference>
<evidence type="ECO:0000259" key="3">
    <source>
        <dbReference type="Pfam" id="PF13458"/>
    </source>
</evidence>
<protein>
    <submittedName>
        <fullName evidence="4">Putative branched-chain amino acid transporter substrate-binding protein</fullName>
    </submittedName>
</protein>
<comment type="similarity">
    <text evidence="1">Belongs to the leucine-binding protein family.</text>
</comment>
<evidence type="ECO:0000313" key="5">
    <source>
        <dbReference type="Proteomes" id="UP000195514"/>
    </source>
</evidence>
<accession>A0A1Y6K3R4</accession>
<dbReference type="PROSITE" id="PS51257">
    <property type="entry name" value="PROKAR_LIPOPROTEIN"/>
    <property type="match status" value="1"/>
</dbReference>